<evidence type="ECO:0000313" key="5">
    <source>
        <dbReference type="Proteomes" id="UP000823736"/>
    </source>
</evidence>
<organism evidence="4 5">
    <name type="scientific">Halolamina salifodinae</name>
    <dbReference type="NCBI Taxonomy" id="1202767"/>
    <lineage>
        <taxon>Archaea</taxon>
        <taxon>Methanobacteriati</taxon>
        <taxon>Methanobacteriota</taxon>
        <taxon>Stenosarchaea group</taxon>
        <taxon>Halobacteria</taxon>
        <taxon>Halobacteriales</taxon>
        <taxon>Haloferacaceae</taxon>
    </lineage>
</organism>
<accession>A0A8T4GXE4</accession>
<dbReference type="InterPro" id="IPR002104">
    <property type="entry name" value="Integrase_catalytic"/>
</dbReference>
<dbReference type="GO" id="GO:0006310">
    <property type="term" value="P:DNA recombination"/>
    <property type="evidence" value="ECO:0007669"/>
    <property type="project" value="UniProtKB-KW"/>
</dbReference>
<feature type="compositionally biased region" description="Basic and acidic residues" evidence="2">
    <location>
        <begin position="372"/>
        <end position="383"/>
    </location>
</feature>
<keyword evidence="1" id="KW-0233">DNA recombination</keyword>
<evidence type="ECO:0000256" key="2">
    <source>
        <dbReference type="SAM" id="MobiDB-lite"/>
    </source>
</evidence>
<dbReference type="Pfam" id="PF00589">
    <property type="entry name" value="Phage_integrase"/>
    <property type="match status" value="1"/>
</dbReference>
<dbReference type="Gene3D" id="1.10.443.10">
    <property type="entry name" value="Intergrase catalytic core"/>
    <property type="match status" value="1"/>
</dbReference>
<dbReference type="OrthoDB" id="330648at2157"/>
<feature type="domain" description="Tyr recombinase" evidence="3">
    <location>
        <begin position="189"/>
        <end position="380"/>
    </location>
</feature>
<dbReference type="InterPro" id="IPR050090">
    <property type="entry name" value="Tyrosine_recombinase_XerCD"/>
</dbReference>
<dbReference type="RefSeq" id="WP_209491995.1">
    <property type="nucleotide sequence ID" value="NZ_JAGGLC010000004.1"/>
</dbReference>
<evidence type="ECO:0000259" key="3">
    <source>
        <dbReference type="PROSITE" id="PS51898"/>
    </source>
</evidence>
<proteinExistence type="predicted"/>
<dbReference type="PANTHER" id="PTHR30349:SF64">
    <property type="entry name" value="PROPHAGE INTEGRASE INTD-RELATED"/>
    <property type="match status" value="1"/>
</dbReference>
<dbReference type="InterPro" id="IPR011010">
    <property type="entry name" value="DNA_brk_join_enz"/>
</dbReference>
<dbReference type="SUPFAM" id="SSF56349">
    <property type="entry name" value="DNA breaking-rejoining enzymes"/>
    <property type="match status" value="1"/>
</dbReference>
<dbReference type="CDD" id="cd00397">
    <property type="entry name" value="DNA_BRE_C"/>
    <property type="match status" value="1"/>
</dbReference>
<dbReference type="EMBL" id="JAGGLC010000004">
    <property type="protein sequence ID" value="MBP1987629.1"/>
    <property type="molecule type" value="Genomic_DNA"/>
</dbReference>
<feature type="region of interest" description="Disordered" evidence="2">
    <location>
        <begin position="354"/>
        <end position="383"/>
    </location>
</feature>
<evidence type="ECO:0000256" key="1">
    <source>
        <dbReference type="ARBA" id="ARBA00023172"/>
    </source>
</evidence>
<protein>
    <submittedName>
        <fullName evidence="4">Integrase</fullName>
    </submittedName>
</protein>
<keyword evidence="5" id="KW-1185">Reference proteome</keyword>
<gene>
    <name evidence="4" type="ORF">J2753_002130</name>
</gene>
<dbReference type="PROSITE" id="PS51898">
    <property type="entry name" value="TYR_RECOMBINASE"/>
    <property type="match status" value="1"/>
</dbReference>
<sequence length="383" mass="44637">MEDNPLNESGLIGSRSVEVEFPLVPEENRSMLAHKQEFDYENTRKEFAEWLLLEGKDPRDVVGYTQGTAKRTVYRVAFCERWVWGEEDEYVPTLTTSHADDFIEAMAYSDYSNSHKHSCLHSLKRYFNWRHHEFGGDEWEPDRSFSTGNGQQPQDYLSTTERAELRHTALEHGDIPAYKTVKCKEKRRERLKPYVAERVNKPIEALGVDDWGDIGSWKLTSLVWVSLDAGLRPTEVERAKTSWVDVENSLLRIPKEESAKNVENWNVSLRDRTADALEKWIHERTHYPKYDDNDSLWLTTHGNPYGSKSLRRLLLKLCEKAGVPHESRKMSWYSIRHSVGTYMTRAEDLAATQEQLRHKRPETTMKYDGTPPEDRRDALDKMG</sequence>
<dbReference type="PANTHER" id="PTHR30349">
    <property type="entry name" value="PHAGE INTEGRASE-RELATED"/>
    <property type="match status" value="1"/>
</dbReference>
<dbReference type="GO" id="GO:0003677">
    <property type="term" value="F:DNA binding"/>
    <property type="evidence" value="ECO:0007669"/>
    <property type="project" value="InterPro"/>
</dbReference>
<evidence type="ECO:0000313" key="4">
    <source>
        <dbReference type="EMBL" id="MBP1987629.1"/>
    </source>
</evidence>
<comment type="caution">
    <text evidence="4">The sequence shown here is derived from an EMBL/GenBank/DDBJ whole genome shotgun (WGS) entry which is preliminary data.</text>
</comment>
<reference evidence="4" key="1">
    <citation type="submission" date="2021-03" db="EMBL/GenBank/DDBJ databases">
        <title>Genomic Encyclopedia of Type Strains, Phase IV (KMG-IV): sequencing the most valuable type-strain genomes for metagenomic binning, comparative biology and taxonomic classification.</title>
        <authorList>
            <person name="Goeker M."/>
        </authorList>
    </citation>
    <scope>NUCLEOTIDE SEQUENCE</scope>
    <source>
        <strain evidence="4">DSM 26232</strain>
    </source>
</reference>
<dbReference type="Proteomes" id="UP000823736">
    <property type="component" value="Unassembled WGS sequence"/>
</dbReference>
<dbReference type="AlphaFoldDB" id="A0A8T4GXE4"/>
<dbReference type="GO" id="GO:0015074">
    <property type="term" value="P:DNA integration"/>
    <property type="evidence" value="ECO:0007669"/>
    <property type="project" value="InterPro"/>
</dbReference>
<dbReference type="InterPro" id="IPR013762">
    <property type="entry name" value="Integrase-like_cat_sf"/>
</dbReference>
<name>A0A8T4GXE4_9EURY</name>